<proteinExistence type="predicted"/>
<dbReference type="Pfam" id="PF19838">
    <property type="entry name" value="LptD_2"/>
    <property type="match status" value="1"/>
</dbReference>
<dbReference type="PANTHER" id="PTHR30189">
    <property type="entry name" value="LPS-ASSEMBLY PROTEIN"/>
    <property type="match status" value="1"/>
</dbReference>
<accession>A0A917J579</accession>
<dbReference type="Gene3D" id="2.60.450.10">
    <property type="entry name" value="Lipopolysaccharide (LPS) transport protein A like domain"/>
    <property type="match status" value="1"/>
</dbReference>
<evidence type="ECO:0000259" key="2">
    <source>
        <dbReference type="Pfam" id="PF19838"/>
    </source>
</evidence>
<comment type="caution">
    <text evidence="3">The sequence shown here is derived from an EMBL/GenBank/DDBJ whole genome shotgun (WGS) entry which is preliminary data.</text>
</comment>
<protein>
    <recommendedName>
        <fullName evidence="2">LPS-assembly protein LptD central domain-containing protein</fullName>
    </recommendedName>
</protein>
<name>A0A917J579_9SPHI</name>
<dbReference type="EMBL" id="BMDO01000001">
    <property type="protein sequence ID" value="GGI48909.1"/>
    <property type="molecule type" value="Genomic_DNA"/>
</dbReference>
<reference evidence="3" key="1">
    <citation type="journal article" date="2014" name="Int. J. Syst. Evol. Microbiol.">
        <title>Complete genome sequence of Corynebacterium casei LMG S-19264T (=DSM 44701T), isolated from a smear-ripened cheese.</title>
        <authorList>
            <consortium name="US DOE Joint Genome Institute (JGI-PGF)"/>
            <person name="Walter F."/>
            <person name="Albersmeier A."/>
            <person name="Kalinowski J."/>
            <person name="Ruckert C."/>
        </authorList>
    </citation>
    <scope>NUCLEOTIDE SEQUENCE</scope>
    <source>
        <strain evidence="3">CCM 8711</strain>
    </source>
</reference>
<dbReference type="GO" id="GO:1990351">
    <property type="term" value="C:transporter complex"/>
    <property type="evidence" value="ECO:0007669"/>
    <property type="project" value="TreeGrafter"/>
</dbReference>
<dbReference type="PANTHER" id="PTHR30189:SF1">
    <property type="entry name" value="LPS-ASSEMBLY PROTEIN LPTD"/>
    <property type="match status" value="1"/>
</dbReference>
<evidence type="ECO:0000313" key="4">
    <source>
        <dbReference type="Proteomes" id="UP000662074"/>
    </source>
</evidence>
<gene>
    <name evidence="3" type="ORF">GCM10011425_01210</name>
</gene>
<dbReference type="Proteomes" id="UP000662074">
    <property type="component" value="Unassembled WGS sequence"/>
</dbReference>
<feature type="domain" description="LPS-assembly protein LptD central" evidence="2">
    <location>
        <begin position="204"/>
        <end position="685"/>
    </location>
</feature>
<reference evidence="3" key="2">
    <citation type="submission" date="2020-09" db="EMBL/GenBank/DDBJ databases">
        <authorList>
            <person name="Sun Q."/>
            <person name="Sedlacek I."/>
        </authorList>
    </citation>
    <scope>NUCLEOTIDE SEQUENCE</scope>
    <source>
        <strain evidence="3">CCM 8711</strain>
    </source>
</reference>
<feature type="region of interest" description="Disordered" evidence="1">
    <location>
        <begin position="21"/>
        <end position="49"/>
    </location>
</feature>
<dbReference type="InterPro" id="IPR045659">
    <property type="entry name" value="LptD_2"/>
</dbReference>
<feature type="compositionally biased region" description="Basic and acidic residues" evidence="1">
    <location>
        <begin position="36"/>
        <end position="47"/>
    </location>
</feature>
<evidence type="ECO:0000256" key="1">
    <source>
        <dbReference type="SAM" id="MobiDB-lite"/>
    </source>
</evidence>
<organism evidence="3 4">
    <name type="scientific">Mucilaginibacter galii</name>
    <dbReference type="NCBI Taxonomy" id="2005073"/>
    <lineage>
        <taxon>Bacteria</taxon>
        <taxon>Pseudomonadati</taxon>
        <taxon>Bacteroidota</taxon>
        <taxon>Sphingobacteriia</taxon>
        <taxon>Sphingobacteriales</taxon>
        <taxon>Sphingobacteriaceae</taxon>
        <taxon>Mucilaginibacter</taxon>
    </lineage>
</organism>
<feature type="compositionally biased region" description="Low complexity" evidence="1">
    <location>
        <begin position="26"/>
        <end position="35"/>
    </location>
</feature>
<dbReference type="AlphaFoldDB" id="A0A917J579"/>
<dbReference type="GO" id="GO:0009279">
    <property type="term" value="C:cell outer membrane"/>
    <property type="evidence" value="ECO:0007669"/>
    <property type="project" value="TreeGrafter"/>
</dbReference>
<dbReference type="InterPro" id="IPR050218">
    <property type="entry name" value="LptD"/>
</dbReference>
<keyword evidence="4" id="KW-1185">Reference proteome</keyword>
<sequence length="871" mass="97749">MQAADTLIKLDSVKDRRLLRRTQRNTATKKGATADTTKKVTRTDTTKKNAGGLQSEVKAVADDSTYTDADKKITYLFGNARVTYEDFSLDADYIRIDEKNHLIFASGRIDPKTRRYSNRPIAKNKDDAPLTADSILYDYKTKRALSYNTSTEQEGNFITGGEAKKLNETEVAYHNILFSTCSLPYPDTHFGIVITKGIGEKNRIISGPAYLEIAGVPLPLAIPFGFFPKPDSRASGVILPSFGEDSRLGFFLRNFGYYKAFSDYLDLTTMATVYSKGSFEIGTTARYLKRYTYQGTLALNFGSHNYGVSGDPFTKDFNIQWSHSQDANAHPGSTFSASVNAATSSFYANNPATTGYNIQQLTQNNLRSSISYSRNWAGTPFSFTANLGHSQDITRKTVSLELPTFNFNMTSISPFDSKDRVGEQKWYQRLTVSYTLQGTNKINDVPESQLFSKETLTRRLQNGFQHNIPIGLNLNVFKFFQFNTSANYTERWYFQSIRKRYPRGTISSGEIPIVDTVQGFTRAGEYSLNGGFSTKVYNQLTFKKGNLMAIRHVMTPNVSFNYRPDFGAPGYGYYRRAVSDAVPPYPVSSTYYSIFESSVYGGPSRGKFAGISLSVDNTIEAKMKARSTDTSGAPRKVSILQGLSFSTAYNFAVDSFRLSPVGFNAHSAIFNQKVSLSLNGTLDPYKAQLRDSISNGTLVRYARRLDQYAFPTLTNMSFSMSFSLNSMTSKKTPSTQNTLGNMTPNQYDRLSLINNDPNQYVDFNVPYNLSVNFNFNYNNVITSKTTSSTVSASGDVNISPKWKVQYTTNYDVKAAKLGITQFSIYRDLHCWDLSFQWTPFGIYKSFSVDLRVKASILQDLKLSKRKDYYNN</sequence>
<evidence type="ECO:0000313" key="3">
    <source>
        <dbReference type="EMBL" id="GGI48909.1"/>
    </source>
</evidence>